<evidence type="ECO:0000256" key="1">
    <source>
        <dbReference type="ARBA" id="ARBA00022490"/>
    </source>
</evidence>
<feature type="coiled-coil region" evidence="6">
    <location>
        <begin position="334"/>
        <end position="466"/>
    </location>
</feature>
<comment type="subcellular location">
    <subcellularLocation>
        <location evidence="6">Cytoplasm</location>
    </subcellularLocation>
</comment>
<dbReference type="InterPro" id="IPR027417">
    <property type="entry name" value="P-loop_NTPase"/>
</dbReference>
<dbReference type="InterPro" id="IPR010935">
    <property type="entry name" value="SMC_hinge"/>
</dbReference>
<feature type="coiled-coil region" evidence="6">
    <location>
        <begin position="776"/>
        <end position="831"/>
    </location>
</feature>
<dbReference type="Pfam" id="PF02463">
    <property type="entry name" value="SMC_N"/>
    <property type="match status" value="1"/>
</dbReference>
<dbReference type="Gene3D" id="1.20.1060.20">
    <property type="match status" value="1"/>
</dbReference>
<dbReference type="GO" id="GO:0016887">
    <property type="term" value="F:ATP hydrolysis activity"/>
    <property type="evidence" value="ECO:0007669"/>
    <property type="project" value="InterPro"/>
</dbReference>
<evidence type="ECO:0000256" key="4">
    <source>
        <dbReference type="ARBA" id="ARBA00023054"/>
    </source>
</evidence>
<comment type="domain">
    <text evidence="6">Contains large globular domains required for ATP hydrolysis at each terminus and a third globular domain forming a flexible hinge near the middle of the molecule. These domains are separated by coiled-coil structures.</text>
</comment>
<accession>E1YBS2</accession>
<dbReference type="Gene3D" id="6.10.140.1720">
    <property type="match status" value="1"/>
</dbReference>
<dbReference type="Gene3D" id="3.30.70.1620">
    <property type="match status" value="1"/>
</dbReference>
<dbReference type="SUPFAM" id="SSF75553">
    <property type="entry name" value="Smc hinge domain"/>
    <property type="match status" value="1"/>
</dbReference>
<dbReference type="InterPro" id="IPR003593">
    <property type="entry name" value="AAA+_ATPase"/>
</dbReference>
<sequence length="1061" mass="121404">MEACLYMKLKSLEISGFKSFNDKANIEFPAGVCAIVGPNGCGKSNIVDALKWVMGEQSVKQLRGKSMEDVIFAGANGKPQLNMAEVSLTLANDNGSAPEELKDFAEIMLTRRLYRSGESEYYLNKRPCRLKDIHNIFLGSGLGPRSYAVIQQGNIGAIIDAGPHERRFFIEEAAGVTRYNSRKNEALRKVEATNQNLLRVTDIISEINRQMAVLKRQARKAEIFKNLQDRIKKLDTDITIYYFDEYTKLIDETDKIVKDLRDADSGHISKLQQLDAIVEDIKFKLTKKNQEISEQKSSVFEIQRNTDRLENDLLHLRNDDKRLATEIFELESARTTLNERNEKILSEISNVEAQTVSIKEEINKTHTKLEAERNASQNSRNRLAEHNRELDACKTNLMNLVAHEARYKNIYQNASTNKENLKRRLKRADEEYALATKKVSEISDTESKAKEELESFKRNIDDIVKEEAGIKQLLEEKSKLLGDQIRTVQSLDMEKNKARSAYITLKKMEDNFEWYKDGVKAIMKHCRSNAGPQSATAGAATELMADIIEPEPSFETATEAALGEYLQYVVVEDQNTCKSLIEFLQENKAGRSGFVPLSSIKKPECEHYKKPDFSKLLINHVSIKSGFEKTVETLLGHVVVAEDIDEALSIFNSNGAFQTVVTKSGEIISHNGTIAGGSSDNFSGILAKKNEIKELEKQISDIEHQIEDARMAQKSLEAELKSAEITMQKLKEREHRARQDETEAEKFLYKISEELKHAKRHHEIIQLEQEQLMGEESDIDEEIAKYNEALLKVENEVSEAREKVSTISGKIEAASAELTSYDQKVVDLKLNLTSLTAKFESGNTSLNRLKEFHNDGIRQMETAEREVIEKTNRMQTSKQKIAENERILSELYEKAQIIGKALRNNEDDYNAIDVRQKEHDDLISNVKNEREQTLEKLRLLEVEQSQRQIQRENIAKRFEDRYQSTLSEARTGCDSLGEISHSTIKDMEEELDRSRRKIGDFTDVNLGAIKEYEELEERFNFLTQQREDLVKAIEDLHKVIRKINRISQERFLETFNEVNKK</sequence>
<proteinExistence type="inferred from homology"/>
<keyword evidence="3 6" id="KW-0067">ATP-binding</keyword>
<dbReference type="InterPro" id="IPR024704">
    <property type="entry name" value="SMC"/>
</dbReference>
<organism evidence="9">
    <name type="scientific">uncultured Desulfobacterium sp</name>
    <dbReference type="NCBI Taxonomy" id="201089"/>
    <lineage>
        <taxon>Bacteria</taxon>
        <taxon>Pseudomonadati</taxon>
        <taxon>Thermodesulfobacteriota</taxon>
        <taxon>Desulfobacteria</taxon>
        <taxon>Desulfobacterales</taxon>
        <taxon>Desulfobacteriaceae</taxon>
        <taxon>Desulfobacterium</taxon>
        <taxon>environmental samples</taxon>
    </lineage>
</organism>
<gene>
    <name evidence="6" type="primary">smc</name>
    <name evidence="9" type="ORF">N47_G33400</name>
</gene>
<dbReference type="HAMAP" id="MF_01894">
    <property type="entry name" value="Smc_prok"/>
    <property type="match status" value="1"/>
</dbReference>
<dbReference type="GO" id="GO:0007062">
    <property type="term" value="P:sister chromatid cohesion"/>
    <property type="evidence" value="ECO:0007669"/>
    <property type="project" value="InterPro"/>
</dbReference>
<reference evidence="9" key="1">
    <citation type="journal article" date="2011" name="Environ. Microbiol.">
        <title>Genomic insights into the metabolic potential of the polycyclic aromatic hydrocarbon degrading sulfate-reducing Deltaproteobacterium N47.</title>
        <authorList>
            <person name="Bergmann F."/>
            <person name="Selesi D."/>
            <person name="Weinmaier T."/>
            <person name="Tischler P."/>
            <person name="Rattei T."/>
            <person name="Meckenstock R.U."/>
        </authorList>
    </citation>
    <scope>NUCLEOTIDE SEQUENCE</scope>
</reference>
<dbReference type="SMART" id="SM00968">
    <property type="entry name" value="SMC_hinge"/>
    <property type="match status" value="1"/>
</dbReference>
<dbReference type="GO" id="GO:0006260">
    <property type="term" value="P:DNA replication"/>
    <property type="evidence" value="ECO:0007669"/>
    <property type="project" value="UniProtKB-UniRule"/>
</dbReference>
<evidence type="ECO:0000256" key="2">
    <source>
        <dbReference type="ARBA" id="ARBA00022741"/>
    </source>
</evidence>
<dbReference type="AlphaFoldDB" id="E1YBS2"/>
<feature type="coiled-coil region" evidence="6">
    <location>
        <begin position="685"/>
        <end position="740"/>
    </location>
</feature>
<dbReference type="SUPFAM" id="SSF52540">
    <property type="entry name" value="P-loop containing nucleoside triphosphate hydrolases"/>
    <property type="match status" value="1"/>
</dbReference>
<evidence type="ECO:0000313" key="9">
    <source>
        <dbReference type="EMBL" id="CBX28016.1"/>
    </source>
</evidence>
<dbReference type="GO" id="GO:0030261">
    <property type="term" value="P:chromosome condensation"/>
    <property type="evidence" value="ECO:0007669"/>
    <property type="project" value="InterPro"/>
</dbReference>
<keyword evidence="1 6" id="KW-0963">Cytoplasm</keyword>
<dbReference type="SMART" id="SM00382">
    <property type="entry name" value="AAA"/>
    <property type="match status" value="1"/>
</dbReference>
<feature type="domain" description="SMC hinge" evidence="8">
    <location>
        <begin position="538"/>
        <end position="651"/>
    </location>
</feature>
<keyword evidence="5 6" id="KW-0238">DNA-binding</keyword>
<evidence type="ECO:0000256" key="3">
    <source>
        <dbReference type="ARBA" id="ARBA00022840"/>
    </source>
</evidence>
<dbReference type="InterPro" id="IPR003395">
    <property type="entry name" value="RecF/RecN/SMC_N"/>
</dbReference>
<dbReference type="GO" id="GO:0005737">
    <property type="term" value="C:cytoplasm"/>
    <property type="evidence" value="ECO:0007669"/>
    <property type="project" value="UniProtKB-SubCell"/>
</dbReference>
<evidence type="ECO:0000256" key="6">
    <source>
        <dbReference type="HAMAP-Rule" id="MF_01894"/>
    </source>
</evidence>
<dbReference type="PANTHER" id="PTHR43977">
    <property type="entry name" value="STRUCTURAL MAINTENANCE OF CHROMOSOMES PROTEIN 3"/>
    <property type="match status" value="1"/>
</dbReference>
<evidence type="ECO:0000259" key="8">
    <source>
        <dbReference type="SMART" id="SM00968"/>
    </source>
</evidence>
<dbReference type="NCBIfam" id="TIGR02168">
    <property type="entry name" value="SMC_prok_B"/>
    <property type="match status" value="1"/>
</dbReference>
<dbReference type="GO" id="GO:0005694">
    <property type="term" value="C:chromosome"/>
    <property type="evidence" value="ECO:0007669"/>
    <property type="project" value="InterPro"/>
</dbReference>
<dbReference type="GO" id="GO:0003677">
    <property type="term" value="F:DNA binding"/>
    <property type="evidence" value="ECO:0007669"/>
    <property type="project" value="UniProtKB-UniRule"/>
</dbReference>
<protein>
    <recommendedName>
        <fullName evidence="6">Chromosome partition protein Smc</fullName>
    </recommendedName>
</protein>
<dbReference type="GO" id="GO:0007059">
    <property type="term" value="P:chromosome segregation"/>
    <property type="evidence" value="ECO:0007669"/>
    <property type="project" value="UniProtKB-UniRule"/>
</dbReference>
<dbReference type="InterPro" id="IPR036277">
    <property type="entry name" value="SMC_hinge_sf"/>
</dbReference>
<comment type="similarity">
    <text evidence="6">Belongs to the SMC family.</text>
</comment>
<comment type="subunit">
    <text evidence="6">Homodimer.</text>
</comment>
<dbReference type="EMBL" id="FR695868">
    <property type="protein sequence ID" value="CBX28016.1"/>
    <property type="molecule type" value="Genomic_DNA"/>
</dbReference>
<feature type="coiled-coil region" evidence="6">
    <location>
        <begin position="984"/>
        <end position="1032"/>
    </location>
</feature>
<keyword evidence="2 6" id="KW-0547">Nucleotide-binding</keyword>
<comment type="function">
    <text evidence="6">Required for chromosome condensation and partitioning.</text>
</comment>
<keyword evidence="4 6" id="KW-0175">Coiled coil</keyword>
<dbReference type="Gene3D" id="3.40.50.300">
    <property type="entry name" value="P-loop containing nucleotide triphosphate hydrolases"/>
    <property type="match status" value="1"/>
</dbReference>
<feature type="domain" description="AAA+ ATPase" evidence="7">
    <location>
        <begin position="29"/>
        <end position="555"/>
    </location>
</feature>
<dbReference type="Gene3D" id="1.10.287.2610">
    <property type="match status" value="1"/>
</dbReference>
<dbReference type="PIRSF" id="PIRSF005719">
    <property type="entry name" value="SMC"/>
    <property type="match status" value="1"/>
</dbReference>
<dbReference type="InterPro" id="IPR011890">
    <property type="entry name" value="SMC_prok"/>
</dbReference>
<evidence type="ECO:0000256" key="5">
    <source>
        <dbReference type="ARBA" id="ARBA00023125"/>
    </source>
</evidence>
<name>E1YBS2_9BACT</name>
<evidence type="ECO:0000259" key="7">
    <source>
        <dbReference type="SMART" id="SM00382"/>
    </source>
</evidence>
<dbReference type="Pfam" id="PF06470">
    <property type="entry name" value="SMC_hinge"/>
    <property type="match status" value="1"/>
</dbReference>
<dbReference type="GO" id="GO:0005524">
    <property type="term" value="F:ATP binding"/>
    <property type="evidence" value="ECO:0007669"/>
    <property type="project" value="UniProtKB-UniRule"/>
</dbReference>
<feature type="binding site" evidence="6">
    <location>
        <begin position="38"/>
        <end position="45"/>
    </location>
    <ligand>
        <name>ATP</name>
        <dbReference type="ChEBI" id="CHEBI:30616"/>
    </ligand>
</feature>